<dbReference type="InterPro" id="IPR017927">
    <property type="entry name" value="FAD-bd_FR_type"/>
</dbReference>
<dbReference type="AlphaFoldDB" id="A0A0W0VEX7"/>
<dbReference type="RefSeq" id="WP_028372410.1">
    <property type="nucleotide sequence ID" value="NZ_CAAAJD010000040.1"/>
</dbReference>
<dbReference type="eggNOG" id="COG0543">
    <property type="taxonomic scope" value="Bacteria"/>
</dbReference>
<accession>A0A0W0VEX7</accession>
<organism evidence="5 6">
    <name type="scientific">Legionella lansingensis</name>
    <dbReference type="NCBI Taxonomy" id="45067"/>
    <lineage>
        <taxon>Bacteria</taxon>
        <taxon>Pseudomonadati</taxon>
        <taxon>Pseudomonadota</taxon>
        <taxon>Gammaproteobacteria</taxon>
        <taxon>Legionellales</taxon>
        <taxon>Legionellaceae</taxon>
        <taxon>Legionella</taxon>
    </lineage>
</organism>
<dbReference type="PRINTS" id="PR00410">
    <property type="entry name" value="PHEHYDRXLASE"/>
</dbReference>
<dbReference type="Gene3D" id="3.40.50.80">
    <property type="entry name" value="Nucleotide-binding domain of ferredoxin-NADP reductase (FNR) module"/>
    <property type="match status" value="1"/>
</dbReference>
<dbReference type="GO" id="GO:0016491">
    <property type="term" value="F:oxidoreductase activity"/>
    <property type="evidence" value="ECO:0007669"/>
    <property type="project" value="UniProtKB-KW"/>
</dbReference>
<dbReference type="SUPFAM" id="SSF52343">
    <property type="entry name" value="Ferredoxin reductase-like, C-terminal NADP-linked domain"/>
    <property type="match status" value="1"/>
</dbReference>
<dbReference type="STRING" id="45067.Llan_2294"/>
<proteinExistence type="inferred from homology"/>
<dbReference type="InterPro" id="IPR039261">
    <property type="entry name" value="FNR_nucleotide-bd"/>
</dbReference>
<dbReference type="PANTHER" id="PTHR47354">
    <property type="entry name" value="NADH OXIDOREDUCTASE HCR"/>
    <property type="match status" value="1"/>
</dbReference>
<comment type="similarity">
    <text evidence="3">Belongs to the Fre/LuxG FAD/NAD(P) flavoprotein oxidoreductase family.</text>
</comment>
<evidence type="ECO:0000256" key="3">
    <source>
        <dbReference type="ARBA" id="ARBA00038177"/>
    </source>
</evidence>
<dbReference type="OrthoDB" id="9806195at2"/>
<keyword evidence="6" id="KW-1185">Reference proteome</keyword>
<sequence>MNQLTIAQVEQVNPLTDSILQVMLKPEKYIDYQAGQYLQIISADEELSYSIANAPLGSHHYELHIRHSQENVGNQQLLADIRKKGAVRIRVPLGSCHLTRLSANKPILFIAGGTGFAPIKAMIEQLLATGDKRSFELFWGARSQSDLYMDEKVMQWQAHVEHFRYFSLLSNTSKETLASVILDHHANHLQNWQIVIAGPFDMVYVIRDVLLRHGVKREQLFSDAFDFETKGSE</sequence>
<dbReference type="EMBL" id="LNYI01000057">
    <property type="protein sequence ID" value="KTD18691.1"/>
    <property type="molecule type" value="Genomic_DNA"/>
</dbReference>
<evidence type="ECO:0000256" key="1">
    <source>
        <dbReference type="ARBA" id="ARBA00023002"/>
    </source>
</evidence>
<dbReference type="SUPFAM" id="SSF63380">
    <property type="entry name" value="Riboflavin synthase domain-like"/>
    <property type="match status" value="1"/>
</dbReference>
<dbReference type="PANTHER" id="PTHR47354:SF7">
    <property type="entry name" value="NAD(P)H-FLAVIN REDUCTASE"/>
    <property type="match status" value="1"/>
</dbReference>
<dbReference type="InterPro" id="IPR017938">
    <property type="entry name" value="Riboflavin_synthase-like_b-brl"/>
</dbReference>
<keyword evidence="1" id="KW-0560">Oxidoreductase</keyword>
<feature type="domain" description="FAD-binding FR-type" evidence="4">
    <location>
        <begin position="1"/>
        <end position="99"/>
    </location>
</feature>
<keyword evidence="2" id="KW-0455">Luminescence</keyword>
<name>A0A0W0VEX7_9GAMM</name>
<dbReference type="Pfam" id="PF00175">
    <property type="entry name" value="NAD_binding_1"/>
    <property type="match status" value="1"/>
</dbReference>
<dbReference type="Gene3D" id="2.40.30.10">
    <property type="entry name" value="Translation factors"/>
    <property type="match status" value="1"/>
</dbReference>
<evidence type="ECO:0000313" key="5">
    <source>
        <dbReference type="EMBL" id="KTD18691.1"/>
    </source>
</evidence>
<protein>
    <submittedName>
        <fullName evidence="5">CDP-6-deoxy-delta-3,4-glucoseen reductase</fullName>
    </submittedName>
</protein>
<dbReference type="InterPro" id="IPR050415">
    <property type="entry name" value="MRET"/>
</dbReference>
<dbReference type="PROSITE" id="PS51384">
    <property type="entry name" value="FAD_FR"/>
    <property type="match status" value="1"/>
</dbReference>
<dbReference type="Proteomes" id="UP000054869">
    <property type="component" value="Unassembled WGS sequence"/>
</dbReference>
<dbReference type="GO" id="GO:0008218">
    <property type="term" value="P:bioluminescence"/>
    <property type="evidence" value="ECO:0007669"/>
    <property type="project" value="UniProtKB-KW"/>
</dbReference>
<evidence type="ECO:0000259" key="4">
    <source>
        <dbReference type="PROSITE" id="PS51384"/>
    </source>
</evidence>
<dbReference type="PATRIC" id="fig|45067.4.peg.2406"/>
<evidence type="ECO:0000256" key="2">
    <source>
        <dbReference type="ARBA" id="ARBA00023223"/>
    </source>
</evidence>
<dbReference type="CDD" id="cd06189">
    <property type="entry name" value="flavin_oxioreductase"/>
    <property type="match status" value="1"/>
</dbReference>
<evidence type="ECO:0000313" key="6">
    <source>
        <dbReference type="Proteomes" id="UP000054869"/>
    </source>
</evidence>
<dbReference type="InterPro" id="IPR001433">
    <property type="entry name" value="OxRdtase_FAD/NAD-bd"/>
</dbReference>
<gene>
    <name evidence="5" type="ORF">Llan_2294</name>
</gene>
<comment type="caution">
    <text evidence="5">The sequence shown here is derived from an EMBL/GenBank/DDBJ whole genome shotgun (WGS) entry which is preliminary data.</text>
</comment>
<reference evidence="5 6" key="1">
    <citation type="submission" date="2015-11" db="EMBL/GenBank/DDBJ databases">
        <title>Genomic analysis of 38 Legionella species identifies large and diverse effector repertoires.</title>
        <authorList>
            <person name="Burstein D."/>
            <person name="Amaro F."/>
            <person name="Zusman T."/>
            <person name="Lifshitz Z."/>
            <person name="Cohen O."/>
            <person name="Gilbert J.A."/>
            <person name="Pupko T."/>
            <person name="Shuman H.A."/>
            <person name="Segal G."/>
        </authorList>
    </citation>
    <scope>NUCLEOTIDE SEQUENCE [LARGE SCALE GENOMIC DNA]</scope>
    <source>
        <strain evidence="5 6">ATCC 49751</strain>
    </source>
</reference>